<evidence type="ECO:0000259" key="2">
    <source>
        <dbReference type="Pfam" id="PF09995"/>
    </source>
</evidence>
<dbReference type="InterPro" id="IPR018713">
    <property type="entry name" value="MPAB/Lcp_cat_dom"/>
</dbReference>
<name>A0A845B531_9PROT</name>
<protein>
    <submittedName>
        <fullName evidence="3">DUF2236 domain-containing protein</fullName>
    </submittedName>
</protein>
<gene>
    <name evidence="3" type="ORF">E0493_05170</name>
</gene>
<dbReference type="GO" id="GO:0016491">
    <property type="term" value="F:oxidoreductase activity"/>
    <property type="evidence" value="ECO:0007669"/>
    <property type="project" value="InterPro"/>
</dbReference>
<feature type="compositionally biased region" description="Basic and acidic residues" evidence="1">
    <location>
        <begin position="1"/>
        <end position="11"/>
    </location>
</feature>
<dbReference type="PANTHER" id="PTHR36151">
    <property type="entry name" value="BLR2777 PROTEIN"/>
    <property type="match status" value="1"/>
</dbReference>
<feature type="region of interest" description="Disordered" evidence="1">
    <location>
        <begin position="1"/>
        <end position="32"/>
    </location>
</feature>
<proteinExistence type="predicted"/>
<evidence type="ECO:0000256" key="1">
    <source>
        <dbReference type="SAM" id="MobiDB-lite"/>
    </source>
</evidence>
<evidence type="ECO:0000313" key="4">
    <source>
        <dbReference type="Proteomes" id="UP000460715"/>
    </source>
</evidence>
<keyword evidence="4" id="KW-1185">Reference proteome</keyword>
<accession>A0A845B531</accession>
<dbReference type="Proteomes" id="UP000460715">
    <property type="component" value="Unassembled WGS sequence"/>
</dbReference>
<dbReference type="RefSeq" id="WP_160935853.1">
    <property type="nucleotide sequence ID" value="NZ_SNVJ01000003.1"/>
</dbReference>
<dbReference type="AlphaFoldDB" id="A0A845B531"/>
<sequence>MKPHSDEERAPAGRQARPSRPGTGALAPLRPGDLTRPVKQAIVARVVAMFNDRARGEQPVVRRPDGLFGPGAVAWRVHGDVASMMVGGVASLLLQMLHPGVLAGVWDHSNFRTDMAGRLRRTARFIALTTYGGRAEAEAAIARVRNIHSRVRGVLPDGTPYVADDPGLLAWVHVTEASSFLDAWIRYAEPRMPMADQDRYFAEMAQVAVALGANPVPTTRSAAQRLMITMRRQLACDARTREVARLVLGQSGGGRRVEPVQALTMQAAVDLLPAWAQRMHGLHTPLLGRPLIRAGTFGVAQTVRWAFG</sequence>
<organism evidence="3 4">
    <name type="scientific">Teichococcus coralli</name>
    <dbReference type="NCBI Taxonomy" id="2545983"/>
    <lineage>
        <taxon>Bacteria</taxon>
        <taxon>Pseudomonadati</taxon>
        <taxon>Pseudomonadota</taxon>
        <taxon>Alphaproteobacteria</taxon>
        <taxon>Acetobacterales</taxon>
        <taxon>Roseomonadaceae</taxon>
        <taxon>Roseomonas</taxon>
    </lineage>
</organism>
<dbReference type="Pfam" id="PF09995">
    <property type="entry name" value="MPAB_Lcp_cat"/>
    <property type="match status" value="1"/>
</dbReference>
<feature type="domain" description="ER-bound oxygenase mpaB/mpaB'/Rubber oxygenase catalytic" evidence="2">
    <location>
        <begin position="75"/>
        <end position="286"/>
    </location>
</feature>
<reference evidence="3 4" key="1">
    <citation type="submission" date="2019-03" db="EMBL/GenBank/DDBJ databases">
        <title>Roseomonas sp. a novel Roseomonas species isolated from Sea whip Gorgonian.</title>
        <authorList>
            <person name="Li F."/>
            <person name="Pan X."/>
            <person name="Huang S."/>
            <person name="Li Z."/>
            <person name="Meng B."/>
        </authorList>
    </citation>
    <scope>NUCLEOTIDE SEQUENCE [LARGE SCALE GENOMIC DNA]</scope>
    <source>
        <strain evidence="3 4">M0104</strain>
    </source>
</reference>
<dbReference type="OrthoDB" id="108890at2"/>
<comment type="caution">
    <text evidence="3">The sequence shown here is derived from an EMBL/GenBank/DDBJ whole genome shotgun (WGS) entry which is preliminary data.</text>
</comment>
<dbReference type="EMBL" id="SNVJ01000003">
    <property type="protein sequence ID" value="MXP62743.1"/>
    <property type="molecule type" value="Genomic_DNA"/>
</dbReference>
<dbReference type="PANTHER" id="PTHR36151:SF3">
    <property type="entry name" value="ER-BOUND OXYGENASE MPAB_MPAB'_RUBBER OXYGENASE CATALYTIC DOMAIN-CONTAINING PROTEIN"/>
    <property type="match status" value="1"/>
</dbReference>
<evidence type="ECO:0000313" key="3">
    <source>
        <dbReference type="EMBL" id="MXP62743.1"/>
    </source>
</evidence>